<keyword evidence="16" id="KW-1185">Reference proteome</keyword>
<dbReference type="InterPro" id="IPR036236">
    <property type="entry name" value="Znf_C2H2_sf"/>
</dbReference>
<evidence type="ECO:0000259" key="13">
    <source>
        <dbReference type="PROSITE" id="PS50157"/>
    </source>
</evidence>
<proteinExistence type="inferred from homology"/>
<dbReference type="SMART" id="SM00129">
    <property type="entry name" value="KISc"/>
    <property type="match status" value="1"/>
</dbReference>
<evidence type="ECO:0000256" key="9">
    <source>
        <dbReference type="PROSITE-ProRule" id="PRU00042"/>
    </source>
</evidence>
<dbReference type="STRING" id="36050.A0A1B8AJ08"/>
<keyword evidence="4 9" id="KW-0863">Zinc-finger</keyword>
<dbReference type="PROSITE" id="PS50067">
    <property type="entry name" value="KINESIN_MOTOR_2"/>
    <property type="match status" value="1"/>
</dbReference>
<dbReference type="GO" id="GO:0005524">
    <property type="term" value="F:ATP binding"/>
    <property type="evidence" value="ECO:0007669"/>
    <property type="project" value="UniProtKB-UniRule"/>
</dbReference>
<evidence type="ECO:0000256" key="2">
    <source>
        <dbReference type="ARBA" id="ARBA00022723"/>
    </source>
</evidence>
<dbReference type="EMBL" id="LYXU01000003">
    <property type="protein sequence ID" value="OBS20470.1"/>
    <property type="molecule type" value="Genomic_DNA"/>
</dbReference>
<evidence type="ECO:0000313" key="16">
    <source>
        <dbReference type="Proteomes" id="UP000091967"/>
    </source>
</evidence>
<keyword evidence="7" id="KW-0175">Coiled coil</keyword>
<dbReference type="PANTHER" id="PTHR47968">
    <property type="entry name" value="CENTROMERE PROTEIN E"/>
    <property type="match status" value="1"/>
</dbReference>
<feature type="compositionally biased region" description="Polar residues" evidence="11">
    <location>
        <begin position="1050"/>
        <end position="1063"/>
    </location>
</feature>
<feature type="domain" description="BED-type" evidence="14">
    <location>
        <begin position="13"/>
        <end position="72"/>
    </location>
</feature>
<dbReference type="Gene3D" id="3.30.160.60">
    <property type="entry name" value="Classic Zinc Finger"/>
    <property type="match status" value="1"/>
</dbReference>
<comment type="similarity">
    <text evidence="10">Belongs to the TRAFAC class myosin-kinesin ATPase superfamily. Kinesin family.</text>
</comment>
<keyword evidence="2" id="KW-0479">Metal-binding</keyword>
<keyword evidence="6 10" id="KW-0067">ATP-binding</keyword>
<dbReference type="SUPFAM" id="SSF57667">
    <property type="entry name" value="beta-beta-alpha zinc fingers"/>
    <property type="match status" value="1"/>
</dbReference>
<dbReference type="Proteomes" id="UP000091967">
    <property type="component" value="Unassembled WGS sequence"/>
</dbReference>
<evidence type="ECO:0000256" key="3">
    <source>
        <dbReference type="ARBA" id="ARBA00022741"/>
    </source>
</evidence>
<feature type="compositionally biased region" description="Low complexity" evidence="11">
    <location>
        <begin position="1325"/>
        <end position="1334"/>
    </location>
</feature>
<dbReference type="FunFam" id="3.40.850.10:FF:000053">
    <property type="entry name" value="Kinesin family"/>
    <property type="match status" value="1"/>
</dbReference>
<dbReference type="FunFam" id="3.30.160.60:FF:000354">
    <property type="entry name" value="C2H2 finger domain-containing protein"/>
    <property type="match status" value="1"/>
</dbReference>
<feature type="region of interest" description="Disordered" evidence="11">
    <location>
        <begin position="155"/>
        <end position="187"/>
    </location>
</feature>
<dbReference type="PRINTS" id="PR00380">
    <property type="entry name" value="KINESINHEAVY"/>
</dbReference>
<dbReference type="OMA" id="RHERINN"/>
<dbReference type="InterPro" id="IPR027640">
    <property type="entry name" value="Kinesin-like_fam"/>
</dbReference>
<dbReference type="PROSITE" id="PS50157">
    <property type="entry name" value="ZINC_FINGER_C2H2_2"/>
    <property type="match status" value="1"/>
</dbReference>
<feature type="region of interest" description="Disordered" evidence="11">
    <location>
        <begin position="1030"/>
        <end position="1207"/>
    </location>
</feature>
<feature type="compositionally biased region" description="Low complexity" evidence="11">
    <location>
        <begin position="156"/>
        <end position="172"/>
    </location>
</feature>
<dbReference type="GO" id="GO:0007018">
    <property type="term" value="P:microtubule-based movement"/>
    <property type="evidence" value="ECO:0007669"/>
    <property type="project" value="InterPro"/>
</dbReference>
<dbReference type="CDD" id="cd01370">
    <property type="entry name" value="KISc_KIP3_like"/>
    <property type="match status" value="1"/>
</dbReference>
<dbReference type="PANTHER" id="PTHR47968:SF13">
    <property type="entry name" value="KINESIN-LIKE PROTEIN KIF19 ISOFORM X1"/>
    <property type="match status" value="1"/>
</dbReference>
<organism evidence="15 16">
    <name type="scientific">Fusarium poae</name>
    <dbReference type="NCBI Taxonomy" id="36050"/>
    <lineage>
        <taxon>Eukaryota</taxon>
        <taxon>Fungi</taxon>
        <taxon>Dikarya</taxon>
        <taxon>Ascomycota</taxon>
        <taxon>Pezizomycotina</taxon>
        <taxon>Sordariomycetes</taxon>
        <taxon>Hypocreomycetidae</taxon>
        <taxon>Hypocreales</taxon>
        <taxon>Nectriaceae</taxon>
        <taxon>Fusarium</taxon>
    </lineage>
</organism>
<evidence type="ECO:0000256" key="1">
    <source>
        <dbReference type="ARBA" id="ARBA00022701"/>
    </source>
</evidence>
<evidence type="ECO:0000256" key="4">
    <source>
        <dbReference type="ARBA" id="ARBA00022771"/>
    </source>
</evidence>
<feature type="binding site" evidence="10">
    <location>
        <begin position="454"/>
        <end position="461"/>
    </location>
    <ligand>
        <name>ATP</name>
        <dbReference type="ChEBI" id="CHEBI:30616"/>
    </ligand>
</feature>
<keyword evidence="3 10" id="KW-0547">Nucleotide-binding</keyword>
<evidence type="ECO:0000256" key="10">
    <source>
        <dbReference type="PROSITE-ProRule" id="PRU00283"/>
    </source>
</evidence>
<sequence>MGKKRRGHPDIEEVLHRPWCYYCERDFEDLKLLISHQKAKHFKCDRCGRRLNTAGGLSVHMNQVHKENLTQVENALPNRQGLEVEIFGMEGIPQEMLDQHRNRILQNFQQAQKDRQIATGNPLPGQGHQQKKIKTESPDDLKQRLAEFRQKKKEIAANGGVDPAAAAAAPAVTEPQDSFNAPPTYASQNPYEQPAFVQAPAAAVAPPYSFAANNLPARPSSGAALPTATGLPQRPTQGGAWSGAPAAGDDIDNLIRMAEAGIKPAAPAEDGDKKKKEKKARMFYDDAEISPEERMAALPSSRLQQHRITSNDEIMAITAAPSAAGQSSITVAVRVRPFTIREASQLQKNNDGTVFLGDGSLAAAPTPKLHQRGIRNVIKVVDDRCLVFDPPEDNPVQKFGRSVVPSSKKVKDQVFAFDRVFDDNTTQSEVYEGTTRTLLDSVLDGYNATVFAYGATGCGKTHTITGTAQHPGIIFMTMQELFEKIGERSQDKVTELSLSYLEIYNETIRDLLVPGGGGKAGLTLREDSNAAVSVSGLTSHHPKDVQEVMDMIVQGNEYRTVSPTEANLTSSRSHAVLQINVAQKDRSAGTNEPHTMATLSIIDLAGSERASVTKNRGERLVEGANINKSLLALGSCINALCDRRQKQHVPYRNSKLTRLLKFSLGGNCKTVMIVCVSPSSAHFDETQNTLRYANRAKNIQTKVTRNVFNVNRHVKDFLVKIDEQMALINELKAQQKNAEGMFFAKFRKQAEKRDALAREGIQRLRTAYEHSATERHERINNMKRLKGFERRIGMLSGWIAAFDTVCDQRGDEDSMPQNLVAIRKTAQGILVELENSRHHIHQKLEKSGWERAIDTALSHTLQQLQGTDGADSGETDKLTREAELLKANFNREAYREVLEQDKAGDAAMVQMLLTAQFDILASLHDTLEMGEEEAVAHAKESINRLLQTGFTAAGQVVKPDGSMPVIEVFSPRKRGTPKRKKAIAMHIKPVSAPVFMPENTPVSPTKGSPRRRRVLGASKKSISFTPVKMMKKKGGVRWRDDETEEGTLVDFSQTPQKFNSSPAMPSPEKDIVAPPMPSYLEPDESKIDESKIEDSTDSSPRLEVPEVSSLGGAKPSRFQAGFLSKGARPSLAGGSPQAPSLSLRLGSVSPDVQRTPPLRSLDVTKSGNFSPSPSGLGIPRPIRHFNRVHDENNPPGSGSDSETSTIDARKLQTALRTAMKEKARRASILAGTGASSSKRVSSMGMLPERSAPRPSLSGPLASTTNGISRLRRGSAERRRSPPMACFANDFTIDRALTQGQARRMNLSTTRASEVNGGSPQGSMAGGTARRITIGTGSGAAHRRQVSAGGTWR</sequence>
<evidence type="ECO:0000256" key="11">
    <source>
        <dbReference type="SAM" id="MobiDB-lite"/>
    </source>
</evidence>
<evidence type="ECO:0000256" key="8">
    <source>
        <dbReference type="ARBA" id="ARBA00023175"/>
    </source>
</evidence>
<feature type="domain" description="Kinesin motor" evidence="12">
    <location>
        <begin position="328"/>
        <end position="699"/>
    </location>
</feature>
<keyword evidence="5" id="KW-0862">Zinc</keyword>
<evidence type="ECO:0000259" key="14">
    <source>
        <dbReference type="PROSITE" id="PS50808"/>
    </source>
</evidence>
<feature type="region of interest" description="Disordered" evidence="11">
    <location>
        <begin position="1230"/>
        <end position="1280"/>
    </location>
</feature>
<evidence type="ECO:0000259" key="12">
    <source>
        <dbReference type="PROSITE" id="PS50067"/>
    </source>
</evidence>
<feature type="compositionally biased region" description="Polar residues" evidence="11">
    <location>
        <begin position="1308"/>
        <end position="1321"/>
    </location>
</feature>
<dbReference type="Pfam" id="PF00225">
    <property type="entry name" value="Kinesin"/>
    <property type="match status" value="1"/>
</dbReference>
<dbReference type="InterPro" id="IPR027417">
    <property type="entry name" value="P-loop_NTPase"/>
</dbReference>
<feature type="compositionally biased region" description="Basic and acidic residues" evidence="11">
    <location>
        <begin position="1083"/>
        <end position="1094"/>
    </location>
</feature>
<protein>
    <recommendedName>
        <fullName evidence="17">Kinesin motor domain-containing protein</fullName>
    </recommendedName>
</protein>
<dbReference type="InterPro" id="IPR036961">
    <property type="entry name" value="Kinesin_motor_dom_sf"/>
</dbReference>
<dbReference type="SUPFAM" id="SSF52540">
    <property type="entry name" value="P-loop containing nucleoside triphosphate hydrolases"/>
    <property type="match status" value="1"/>
</dbReference>
<dbReference type="Gene3D" id="3.40.850.10">
    <property type="entry name" value="Kinesin motor domain"/>
    <property type="match status" value="1"/>
</dbReference>
<dbReference type="GO" id="GO:0003677">
    <property type="term" value="F:DNA binding"/>
    <property type="evidence" value="ECO:0007669"/>
    <property type="project" value="InterPro"/>
</dbReference>
<dbReference type="PROSITE" id="PS00028">
    <property type="entry name" value="ZINC_FINGER_C2H2_1"/>
    <property type="match status" value="1"/>
</dbReference>
<feature type="compositionally biased region" description="Polar residues" evidence="11">
    <location>
        <begin position="175"/>
        <end position="187"/>
    </location>
</feature>
<reference evidence="15 16" key="1">
    <citation type="submission" date="2016-06" db="EMBL/GenBank/DDBJ databases">
        <title>Living apart together: crosstalk between the core and supernumerary genomes in a fungal plant pathogen.</title>
        <authorList>
            <person name="Vanheule A."/>
            <person name="Audenaert K."/>
            <person name="Warris S."/>
            <person name="Van De Geest H."/>
            <person name="Schijlen E."/>
            <person name="Hofte M."/>
            <person name="De Saeger S."/>
            <person name="Haesaert G."/>
            <person name="Waalwijk C."/>
            <person name="Van Der Lee T."/>
        </authorList>
    </citation>
    <scope>NUCLEOTIDE SEQUENCE [LARGE SCALE GENOMIC DNA]</scope>
    <source>
        <strain evidence="15 16">2516</strain>
    </source>
</reference>
<evidence type="ECO:0000256" key="5">
    <source>
        <dbReference type="ARBA" id="ARBA00022833"/>
    </source>
</evidence>
<dbReference type="CDD" id="cd20908">
    <property type="entry name" value="SUF4-like"/>
    <property type="match status" value="1"/>
</dbReference>
<keyword evidence="8 10" id="KW-0505">Motor protein</keyword>
<feature type="compositionally biased region" description="Polar residues" evidence="11">
    <location>
        <begin position="1194"/>
        <end position="1206"/>
    </location>
</feature>
<dbReference type="PROSITE" id="PS50808">
    <property type="entry name" value="ZF_BED"/>
    <property type="match status" value="1"/>
</dbReference>
<dbReference type="GO" id="GO:0005874">
    <property type="term" value="C:microtubule"/>
    <property type="evidence" value="ECO:0007669"/>
    <property type="project" value="UniProtKB-KW"/>
</dbReference>
<name>A0A1B8AJ08_FUSPO</name>
<feature type="region of interest" description="Disordered" evidence="11">
    <location>
        <begin position="118"/>
        <end position="139"/>
    </location>
</feature>
<dbReference type="InterPro" id="IPR001752">
    <property type="entry name" value="Kinesin_motor_dom"/>
</dbReference>
<evidence type="ECO:0008006" key="17">
    <source>
        <dbReference type="Google" id="ProtNLM"/>
    </source>
</evidence>
<feature type="domain" description="C2H2-type" evidence="13">
    <location>
        <begin position="42"/>
        <end position="70"/>
    </location>
</feature>
<keyword evidence="1" id="KW-0493">Microtubule</keyword>
<feature type="compositionally biased region" description="Polar residues" evidence="11">
    <location>
        <begin position="1163"/>
        <end position="1173"/>
    </location>
</feature>
<comment type="caution">
    <text evidence="15">The sequence shown here is derived from an EMBL/GenBank/DDBJ whole genome shotgun (WGS) entry which is preliminary data.</text>
</comment>
<accession>A0A1B8AJ08</accession>
<dbReference type="GO" id="GO:0008270">
    <property type="term" value="F:zinc ion binding"/>
    <property type="evidence" value="ECO:0007669"/>
    <property type="project" value="UniProtKB-KW"/>
</dbReference>
<evidence type="ECO:0000256" key="7">
    <source>
        <dbReference type="ARBA" id="ARBA00023054"/>
    </source>
</evidence>
<evidence type="ECO:0000256" key="6">
    <source>
        <dbReference type="ARBA" id="ARBA00022840"/>
    </source>
</evidence>
<dbReference type="InterPro" id="IPR013087">
    <property type="entry name" value="Znf_C2H2_type"/>
</dbReference>
<dbReference type="GO" id="GO:0008017">
    <property type="term" value="F:microtubule binding"/>
    <property type="evidence" value="ECO:0007669"/>
    <property type="project" value="InterPro"/>
</dbReference>
<dbReference type="GO" id="GO:0003777">
    <property type="term" value="F:microtubule motor activity"/>
    <property type="evidence" value="ECO:0007669"/>
    <property type="project" value="InterPro"/>
</dbReference>
<dbReference type="PROSITE" id="PS00411">
    <property type="entry name" value="KINESIN_MOTOR_1"/>
    <property type="match status" value="1"/>
</dbReference>
<dbReference type="SMART" id="SM00355">
    <property type="entry name" value="ZnF_C2H2"/>
    <property type="match status" value="2"/>
</dbReference>
<feature type="region of interest" description="Disordered" evidence="11">
    <location>
        <begin position="1308"/>
        <end position="1352"/>
    </location>
</feature>
<dbReference type="InterPro" id="IPR019821">
    <property type="entry name" value="Kinesin_motor_CS"/>
</dbReference>
<evidence type="ECO:0000313" key="15">
    <source>
        <dbReference type="EMBL" id="OBS20470.1"/>
    </source>
</evidence>
<gene>
    <name evidence="15" type="ORF">FPOA_06838</name>
</gene>
<dbReference type="InterPro" id="IPR003656">
    <property type="entry name" value="Znf_BED"/>
</dbReference>